<dbReference type="Pfam" id="PF25261">
    <property type="entry name" value="zf-CCCH_PARP12"/>
    <property type="match status" value="1"/>
</dbReference>
<dbReference type="GO" id="GO:0061014">
    <property type="term" value="P:positive regulation of mRNA catabolic process"/>
    <property type="evidence" value="ECO:0007669"/>
    <property type="project" value="TreeGrafter"/>
</dbReference>
<evidence type="ECO:0000256" key="6">
    <source>
        <dbReference type="ARBA" id="ARBA00022737"/>
    </source>
</evidence>
<dbReference type="SMART" id="SM00356">
    <property type="entry name" value="ZnF_C3H1"/>
    <property type="match status" value="3"/>
</dbReference>
<keyword evidence="4" id="KW-0597">Phosphoprotein</keyword>
<evidence type="ECO:0000256" key="1">
    <source>
        <dbReference type="ARBA" id="ARBA00004123"/>
    </source>
</evidence>
<feature type="region of interest" description="Disordered" evidence="12">
    <location>
        <begin position="278"/>
        <end position="312"/>
    </location>
</feature>
<dbReference type="GO" id="GO:1990404">
    <property type="term" value="F:NAD+-protein mono-ADP-ribosyltransferase activity"/>
    <property type="evidence" value="ECO:0007669"/>
    <property type="project" value="TreeGrafter"/>
</dbReference>
<dbReference type="GO" id="GO:0005634">
    <property type="term" value="C:nucleus"/>
    <property type="evidence" value="ECO:0007669"/>
    <property type="project" value="UniProtKB-SubCell"/>
</dbReference>
<dbReference type="GO" id="GO:0008270">
    <property type="term" value="F:zinc ion binding"/>
    <property type="evidence" value="ECO:0007669"/>
    <property type="project" value="UniProtKB-KW"/>
</dbReference>
<keyword evidence="8 11" id="KW-0862">Zinc</keyword>
<dbReference type="AlphaFoldDB" id="A0A7K6B9J2"/>
<dbReference type="GO" id="GO:0003723">
    <property type="term" value="F:RNA binding"/>
    <property type="evidence" value="ECO:0007669"/>
    <property type="project" value="TreeGrafter"/>
</dbReference>
<comment type="caution">
    <text evidence="15">The sequence shown here is derived from an EMBL/GenBank/DDBJ whole genome shotgun (WGS) entry which is preliminary data.</text>
</comment>
<dbReference type="InterPro" id="IPR004170">
    <property type="entry name" value="WWE_dom"/>
</dbReference>
<comment type="subcellular location">
    <subcellularLocation>
        <location evidence="2">Cytoplasm</location>
    </subcellularLocation>
    <subcellularLocation>
        <location evidence="1">Nucleus</location>
    </subcellularLocation>
</comment>
<feature type="non-terminal residue" evidence="15">
    <location>
        <position position="528"/>
    </location>
</feature>
<protein>
    <submittedName>
        <fullName evidence="15">PAR12 polymerase</fullName>
    </submittedName>
</protein>
<evidence type="ECO:0000256" key="3">
    <source>
        <dbReference type="ARBA" id="ARBA00022490"/>
    </source>
</evidence>
<feature type="region of interest" description="Disordered" evidence="12">
    <location>
        <begin position="487"/>
        <end position="513"/>
    </location>
</feature>
<evidence type="ECO:0000256" key="5">
    <source>
        <dbReference type="ARBA" id="ARBA00022723"/>
    </source>
</evidence>
<dbReference type="Gene3D" id="1.10.10.10">
    <property type="entry name" value="Winged helix-like DNA-binding domain superfamily/Winged helix DNA-binding domain"/>
    <property type="match status" value="1"/>
</dbReference>
<dbReference type="Pfam" id="PF18606">
    <property type="entry name" value="HTH_53"/>
    <property type="match status" value="1"/>
</dbReference>
<dbReference type="PANTHER" id="PTHR45740:SF8">
    <property type="entry name" value="ZINC FINGER CCCH-TYPE ANTIVIRAL PROTEIN 1"/>
    <property type="match status" value="1"/>
</dbReference>
<organism evidence="15 16">
    <name type="scientific">Upupa epops</name>
    <name type="common">Eurasian hoopoe</name>
    <dbReference type="NCBI Taxonomy" id="57439"/>
    <lineage>
        <taxon>Eukaryota</taxon>
        <taxon>Metazoa</taxon>
        <taxon>Chordata</taxon>
        <taxon>Craniata</taxon>
        <taxon>Vertebrata</taxon>
        <taxon>Euteleostomi</taxon>
        <taxon>Archelosauria</taxon>
        <taxon>Archosauria</taxon>
        <taxon>Dinosauria</taxon>
        <taxon>Saurischia</taxon>
        <taxon>Theropoda</taxon>
        <taxon>Coelurosauria</taxon>
        <taxon>Aves</taxon>
        <taxon>Neognathae</taxon>
        <taxon>Neoaves</taxon>
        <taxon>Telluraves</taxon>
        <taxon>Coraciimorphae</taxon>
        <taxon>Bucerotiformes</taxon>
        <taxon>Upupidae</taxon>
        <taxon>Upupa</taxon>
    </lineage>
</organism>
<evidence type="ECO:0000259" key="14">
    <source>
        <dbReference type="PROSITE" id="PS50918"/>
    </source>
</evidence>
<feature type="non-terminal residue" evidence="15">
    <location>
        <position position="1"/>
    </location>
</feature>
<feature type="domain" description="C3H1-type" evidence="13">
    <location>
        <begin position="165"/>
        <end position="186"/>
    </location>
</feature>
<evidence type="ECO:0000256" key="7">
    <source>
        <dbReference type="ARBA" id="ARBA00022771"/>
    </source>
</evidence>
<feature type="domain" description="C3H1-type" evidence="13">
    <location>
        <begin position="84"/>
        <end position="107"/>
    </location>
</feature>
<comment type="similarity">
    <text evidence="10">Belongs to the ARTD/PARP family.</text>
</comment>
<evidence type="ECO:0000256" key="2">
    <source>
        <dbReference type="ARBA" id="ARBA00004496"/>
    </source>
</evidence>
<feature type="zinc finger region" description="C3H1-type" evidence="11">
    <location>
        <begin position="165"/>
        <end position="186"/>
    </location>
</feature>
<keyword evidence="9" id="KW-0539">Nucleus</keyword>
<dbReference type="Pfam" id="PF02825">
    <property type="entry name" value="WWE"/>
    <property type="match status" value="1"/>
</dbReference>
<dbReference type="PROSITE" id="PS50103">
    <property type="entry name" value="ZF_C3H1"/>
    <property type="match status" value="2"/>
</dbReference>
<dbReference type="EMBL" id="VZRI01010158">
    <property type="protein sequence ID" value="NWU98066.1"/>
    <property type="molecule type" value="Genomic_DNA"/>
</dbReference>
<dbReference type="SUPFAM" id="SSF117839">
    <property type="entry name" value="WWE domain"/>
    <property type="match status" value="1"/>
</dbReference>
<dbReference type="GO" id="GO:0009615">
    <property type="term" value="P:response to virus"/>
    <property type="evidence" value="ECO:0007669"/>
    <property type="project" value="TreeGrafter"/>
</dbReference>
<keyword evidence="3" id="KW-0963">Cytoplasm</keyword>
<reference evidence="15 16" key="1">
    <citation type="submission" date="2019-09" db="EMBL/GenBank/DDBJ databases">
        <title>Bird 10,000 Genomes (B10K) Project - Family phase.</title>
        <authorList>
            <person name="Zhang G."/>
        </authorList>
    </citation>
    <scope>NUCLEOTIDE SEQUENCE [LARGE SCALE GENOMIC DNA]</scope>
    <source>
        <strain evidence="15">B10K-DU-012-37</strain>
    </source>
</reference>
<dbReference type="InterPro" id="IPR057602">
    <property type="entry name" value="Zfn-CCCH_PARP12"/>
</dbReference>
<keyword evidence="7 11" id="KW-0863">Zinc-finger</keyword>
<gene>
    <name evidence="15" type="primary">Parp12_2</name>
    <name evidence="15" type="ORF">UPUEPO_R06992</name>
</gene>
<evidence type="ECO:0000313" key="15">
    <source>
        <dbReference type="EMBL" id="NWU98066.1"/>
    </source>
</evidence>
<evidence type="ECO:0000256" key="9">
    <source>
        <dbReference type="ARBA" id="ARBA00023242"/>
    </source>
</evidence>
<sequence length="528" mass="60194">MSDPAVCGFLTKILCAHGGRLELPELRQHSGLSAQQLEETLLAAGPLRFLVLRDGGGGPGRVLAVSAVRICVRRECDGCERLHLCKQHLMGRCNLGTRSCKYSHNIITGENKKVLKAHELSSLDENELRVLLLQNDPFLLPDVCQFYNRKNDTCNQQNYCTKLHVCRHFLRGECRFLPCKRSHDLLDVHAFRVLKTGGIDWNTASNIQTIYEHRHVEFNKEMKWKIPDYQPKQNLKTKPAVTKGEEQKQTVYSTLHVPSSGGLLIKFSHAGPCNNVPGHSKLQLPTGAGSRDKGTGAGDKVDNSSAKTSKDNKEDKHDEICVFYIWKYCKHKDKCRSVHYHLPYRWQIYNGLTWNDLSMMEEIEKAYCDPQNSRVVDKSINFQTMTYHSSLLRRLSTPSSVTKPTFVLTTEWIWYWKNNLGQWVEYGELGEEGNVSSLSSAVIENLYLADPGATINFQAGQHHYELNFKEMIQTNISYKTQRQVRRRPKFVSPEDVQKIKKGQGNSSIPNQVCPAHWDQSALPEFGYK</sequence>
<feature type="compositionally biased region" description="Basic and acidic residues" evidence="12">
    <location>
        <begin position="290"/>
        <end position="312"/>
    </location>
</feature>
<dbReference type="GO" id="GO:0032481">
    <property type="term" value="P:positive regulation of type I interferon production"/>
    <property type="evidence" value="ECO:0007669"/>
    <property type="project" value="TreeGrafter"/>
</dbReference>
<accession>A0A7K6B9J2</accession>
<dbReference type="GO" id="GO:0005737">
    <property type="term" value="C:cytoplasm"/>
    <property type="evidence" value="ECO:0007669"/>
    <property type="project" value="UniProtKB-SubCell"/>
</dbReference>
<dbReference type="PANTHER" id="PTHR45740">
    <property type="entry name" value="POLY [ADP-RIBOSE] POLYMERASE"/>
    <property type="match status" value="1"/>
</dbReference>
<evidence type="ECO:0000256" key="11">
    <source>
        <dbReference type="PROSITE-ProRule" id="PRU00723"/>
    </source>
</evidence>
<feature type="zinc finger region" description="C3H1-type" evidence="11">
    <location>
        <begin position="84"/>
        <end position="107"/>
    </location>
</feature>
<dbReference type="InterPro" id="IPR051712">
    <property type="entry name" value="ARTD-AVP"/>
</dbReference>
<keyword evidence="16" id="KW-1185">Reference proteome</keyword>
<dbReference type="InterPro" id="IPR000571">
    <property type="entry name" value="Znf_CCCH"/>
</dbReference>
<evidence type="ECO:0000256" key="4">
    <source>
        <dbReference type="ARBA" id="ARBA00022553"/>
    </source>
</evidence>
<feature type="domain" description="WWE" evidence="14">
    <location>
        <begin position="400"/>
        <end position="486"/>
    </location>
</feature>
<proteinExistence type="inferred from homology"/>
<dbReference type="Proteomes" id="UP000544127">
    <property type="component" value="Unassembled WGS sequence"/>
</dbReference>
<dbReference type="InterPro" id="IPR036388">
    <property type="entry name" value="WH-like_DNA-bd_sf"/>
</dbReference>
<dbReference type="InterPro" id="IPR041360">
    <property type="entry name" value="ZAP_HTH"/>
</dbReference>
<evidence type="ECO:0000256" key="10">
    <source>
        <dbReference type="ARBA" id="ARBA00024347"/>
    </source>
</evidence>
<evidence type="ECO:0000256" key="12">
    <source>
        <dbReference type="SAM" id="MobiDB-lite"/>
    </source>
</evidence>
<dbReference type="Pfam" id="PF23466">
    <property type="entry name" value="WWE_4"/>
    <property type="match status" value="1"/>
</dbReference>
<keyword evidence="5 11" id="KW-0479">Metal-binding</keyword>
<name>A0A7K6B9J2_UPUEP</name>
<evidence type="ECO:0000259" key="13">
    <source>
        <dbReference type="PROSITE" id="PS50103"/>
    </source>
</evidence>
<dbReference type="Gene3D" id="3.30.720.50">
    <property type="match status" value="1"/>
</dbReference>
<keyword evidence="6" id="KW-0677">Repeat</keyword>
<evidence type="ECO:0000256" key="8">
    <source>
        <dbReference type="ARBA" id="ARBA00022833"/>
    </source>
</evidence>
<evidence type="ECO:0000313" key="16">
    <source>
        <dbReference type="Proteomes" id="UP000544127"/>
    </source>
</evidence>
<dbReference type="PROSITE" id="PS50918">
    <property type="entry name" value="WWE"/>
    <property type="match status" value="1"/>
</dbReference>
<dbReference type="OrthoDB" id="6133115at2759"/>
<dbReference type="InterPro" id="IPR037197">
    <property type="entry name" value="WWE_dom_sf"/>
</dbReference>